<keyword evidence="1" id="KW-0812">Transmembrane</keyword>
<proteinExistence type="predicted"/>
<feature type="transmembrane region" description="Helical" evidence="1">
    <location>
        <begin position="51"/>
        <end position="72"/>
    </location>
</feature>
<reference evidence="2 3" key="1">
    <citation type="submission" date="2011-08" db="EMBL/GenBank/DDBJ databases">
        <authorList>
            <person name="Liu Z.J."/>
            <person name="Shi F.L."/>
            <person name="Lu J.Q."/>
            <person name="Li M."/>
            <person name="Wang Z.L."/>
        </authorList>
    </citation>
    <scope>NUCLEOTIDE SEQUENCE [LARGE SCALE GENOMIC DNA]</scope>
    <source>
        <strain evidence="2 3">USNM 41457</strain>
    </source>
</reference>
<dbReference type="InParanoid" id="J9D6C1"/>
<dbReference type="AlphaFoldDB" id="J9D6C1"/>
<sequence length="102" mass="12336">MPYLIIFLYCGRIFCWSSLMIVSGSIRWFFIFLHKILKSIQRNRINTKQTWLGEPLFCLFRFFMFFSMSGYICDDKKNILMREQLFGLLQNHLSFNNVSIRT</sequence>
<dbReference type="HOGENOM" id="CLU_2277432_0_0_1"/>
<keyword evidence="1" id="KW-0472">Membrane</keyword>
<dbReference type="VEuPathDB" id="MicrosporidiaDB:EDEG_02303"/>
<evidence type="ECO:0000313" key="3">
    <source>
        <dbReference type="Proteomes" id="UP000003163"/>
    </source>
</evidence>
<keyword evidence="3" id="KW-1185">Reference proteome</keyword>
<keyword evidence="1" id="KW-1133">Transmembrane helix</keyword>
<protein>
    <submittedName>
        <fullName evidence="2">Uncharacterized protein</fullName>
    </submittedName>
</protein>
<dbReference type="EMBL" id="AFBI03000040">
    <property type="protein sequence ID" value="EJW03346.1"/>
    <property type="molecule type" value="Genomic_DNA"/>
</dbReference>
<gene>
    <name evidence="2" type="ORF">EDEG_02303</name>
</gene>
<comment type="caution">
    <text evidence="2">The sequence shown here is derived from an EMBL/GenBank/DDBJ whole genome shotgun (WGS) entry which is preliminary data.</text>
</comment>
<feature type="transmembrane region" description="Helical" evidence="1">
    <location>
        <begin position="6"/>
        <end position="30"/>
    </location>
</feature>
<evidence type="ECO:0000256" key="1">
    <source>
        <dbReference type="SAM" id="Phobius"/>
    </source>
</evidence>
<name>J9D6C1_EDHAE</name>
<organism evidence="2 3">
    <name type="scientific">Edhazardia aedis (strain USNM 41457)</name>
    <name type="common">Microsporidian parasite</name>
    <dbReference type="NCBI Taxonomy" id="1003232"/>
    <lineage>
        <taxon>Eukaryota</taxon>
        <taxon>Fungi</taxon>
        <taxon>Fungi incertae sedis</taxon>
        <taxon>Microsporidia</taxon>
        <taxon>Edhazardia</taxon>
    </lineage>
</organism>
<dbReference type="Proteomes" id="UP000003163">
    <property type="component" value="Unassembled WGS sequence"/>
</dbReference>
<reference evidence="3" key="2">
    <citation type="submission" date="2015-07" db="EMBL/GenBank/DDBJ databases">
        <title>Contrasting host-pathogen interactions and genome evolution in two generalist and specialist microsporidian pathogens of mosquitoes.</title>
        <authorList>
            <consortium name="The Broad Institute Genomics Platform"/>
            <consortium name="The Broad Institute Genome Sequencing Center for Infectious Disease"/>
            <person name="Cuomo C.A."/>
            <person name="Sanscrainte N.D."/>
            <person name="Goldberg J.M."/>
            <person name="Heiman D."/>
            <person name="Young S."/>
            <person name="Zeng Q."/>
            <person name="Becnel J.J."/>
            <person name="Birren B.W."/>
        </authorList>
    </citation>
    <scope>NUCLEOTIDE SEQUENCE [LARGE SCALE GENOMIC DNA]</scope>
    <source>
        <strain evidence="3">USNM 41457</strain>
    </source>
</reference>
<evidence type="ECO:0000313" key="2">
    <source>
        <dbReference type="EMBL" id="EJW03346.1"/>
    </source>
</evidence>
<accession>J9D6C1</accession>